<dbReference type="Proteomes" id="UP000507222">
    <property type="component" value="Unassembled WGS sequence"/>
</dbReference>
<feature type="region of interest" description="Disordered" evidence="1">
    <location>
        <begin position="88"/>
        <end position="111"/>
    </location>
</feature>
<protein>
    <submittedName>
        <fullName evidence="2">Uncharacterized protein</fullName>
    </submittedName>
</protein>
<gene>
    <name evidence="2" type="ORF">CURHAP_LOCUS27558</name>
</gene>
<dbReference type="AlphaFoldDB" id="A0A6J5UP73"/>
<feature type="region of interest" description="Disordered" evidence="1">
    <location>
        <begin position="35"/>
        <end position="67"/>
    </location>
</feature>
<evidence type="ECO:0000313" key="2">
    <source>
        <dbReference type="EMBL" id="CAB4277683.1"/>
    </source>
</evidence>
<evidence type="ECO:0000256" key="1">
    <source>
        <dbReference type="SAM" id="MobiDB-lite"/>
    </source>
</evidence>
<reference evidence="2 3" key="1">
    <citation type="submission" date="2020-05" db="EMBL/GenBank/DDBJ databases">
        <authorList>
            <person name="Campoy J."/>
            <person name="Schneeberger K."/>
            <person name="Spophaly S."/>
        </authorList>
    </citation>
    <scope>NUCLEOTIDE SEQUENCE [LARGE SCALE GENOMIC DNA]</scope>
    <source>
        <strain evidence="2">PruArmRojPasFocal</strain>
    </source>
</reference>
<proteinExistence type="predicted"/>
<feature type="compositionally biased region" description="Polar residues" evidence="1">
    <location>
        <begin position="170"/>
        <end position="179"/>
    </location>
</feature>
<name>A0A6J5UP73_PRUAR</name>
<accession>A0A6J5UP73</accession>
<dbReference type="EMBL" id="CAEKDK010000004">
    <property type="protein sequence ID" value="CAB4277683.1"/>
    <property type="molecule type" value="Genomic_DNA"/>
</dbReference>
<feature type="region of interest" description="Disordered" evidence="1">
    <location>
        <begin position="164"/>
        <end position="216"/>
    </location>
</feature>
<sequence>MAPKPSKLAGVDSSLAHSVKAPLTCLTVRQIKIIEPIRPPKPSDTPTDRFQKAQPLPPSVSPISNYHGSTSIARIRPRCRRSFLSAQPIQRSHQGPVAEATAGSQKLLNPPLPNGKGFAEAMGTSKMAPSKNQSASTKPASWSLYRNCAYTLLRNFSTSSCRHRELAKSAQITSDSPSLTYRRKRDSQVSPGPHHGFTPESMEDSTSPSNHVVPKL</sequence>
<organism evidence="2 3">
    <name type="scientific">Prunus armeniaca</name>
    <name type="common">Apricot</name>
    <name type="synonym">Armeniaca vulgaris</name>
    <dbReference type="NCBI Taxonomy" id="36596"/>
    <lineage>
        <taxon>Eukaryota</taxon>
        <taxon>Viridiplantae</taxon>
        <taxon>Streptophyta</taxon>
        <taxon>Embryophyta</taxon>
        <taxon>Tracheophyta</taxon>
        <taxon>Spermatophyta</taxon>
        <taxon>Magnoliopsida</taxon>
        <taxon>eudicotyledons</taxon>
        <taxon>Gunneridae</taxon>
        <taxon>Pentapetalae</taxon>
        <taxon>rosids</taxon>
        <taxon>fabids</taxon>
        <taxon>Rosales</taxon>
        <taxon>Rosaceae</taxon>
        <taxon>Amygdaloideae</taxon>
        <taxon>Amygdaleae</taxon>
        <taxon>Prunus</taxon>
    </lineage>
</organism>
<evidence type="ECO:0000313" key="3">
    <source>
        <dbReference type="Proteomes" id="UP000507222"/>
    </source>
</evidence>